<comment type="caution">
    <text evidence="2">The sequence shown here is derived from an EMBL/GenBank/DDBJ whole genome shotgun (WGS) entry which is preliminary data.</text>
</comment>
<evidence type="ECO:0000313" key="3">
    <source>
        <dbReference type="Proteomes" id="UP000307173"/>
    </source>
</evidence>
<keyword evidence="3" id="KW-1185">Reference proteome</keyword>
<proteinExistence type="predicted"/>
<protein>
    <submittedName>
        <fullName evidence="2">Uncharacterized protein</fullName>
    </submittedName>
</protein>
<evidence type="ECO:0000256" key="1">
    <source>
        <dbReference type="SAM" id="MobiDB-lite"/>
    </source>
</evidence>
<dbReference type="AlphaFoldDB" id="A0A4T0WWW2"/>
<gene>
    <name evidence="2" type="ORF">CANINC_004167</name>
</gene>
<sequence>MRGFGLFERRIEVYKEGITGTTATGNCVVARRKEAGVVAAEGLLAEKVRRGEVRPVSSYEAGAARRKRWARWTGDGGSSNSSGTVLSPLQPPPPPIGNDILSVLRQIDESPDTVMRRAVSEVRLPQVVVDACIDACVETGRLIDGAALAEVCAIHGTTVTAAADADAAADAVDARGVVERPSRRAVGRLVRALVRAGDGRRARHVTEAMAMSSGASEVSSN</sequence>
<evidence type="ECO:0000313" key="2">
    <source>
        <dbReference type="EMBL" id="TID16715.1"/>
    </source>
</evidence>
<dbReference type="Proteomes" id="UP000307173">
    <property type="component" value="Unassembled WGS sequence"/>
</dbReference>
<accession>A0A4T0WWW2</accession>
<feature type="region of interest" description="Disordered" evidence="1">
    <location>
        <begin position="71"/>
        <end position="92"/>
    </location>
</feature>
<organism evidence="2 3">
    <name type="scientific">Pichia inconspicua</name>
    <dbReference type="NCBI Taxonomy" id="52247"/>
    <lineage>
        <taxon>Eukaryota</taxon>
        <taxon>Fungi</taxon>
        <taxon>Dikarya</taxon>
        <taxon>Ascomycota</taxon>
        <taxon>Saccharomycotina</taxon>
        <taxon>Pichiomycetes</taxon>
        <taxon>Pichiales</taxon>
        <taxon>Pichiaceae</taxon>
        <taxon>Pichia</taxon>
    </lineage>
</organism>
<name>A0A4T0WWW2_9ASCO</name>
<reference evidence="2 3" key="1">
    <citation type="journal article" date="2019" name="Front. Genet.">
        <title>Whole-Genome Sequencing of the Opportunistic Yeast Pathogen Candida inconspicua Uncovers Its Hybrid Origin.</title>
        <authorList>
            <person name="Mixao V."/>
            <person name="Hansen A.P."/>
            <person name="Saus E."/>
            <person name="Boekhout T."/>
            <person name="Lass-Florl C."/>
            <person name="Gabaldon T."/>
        </authorList>
    </citation>
    <scope>NUCLEOTIDE SEQUENCE [LARGE SCALE GENOMIC DNA]</scope>
    <source>
        <strain evidence="2 3">CBS 180</strain>
    </source>
</reference>
<dbReference type="EMBL" id="SELW01000641">
    <property type="protein sequence ID" value="TID16715.1"/>
    <property type="molecule type" value="Genomic_DNA"/>
</dbReference>